<dbReference type="Proteomes" id="UP000663828">
    <property type="component" value="Unassembled WGS sequence"/>
</dbReference>
<name>A0A813QNC7_ADIRI</name>
<comment type="caution">
    <text evidence="1">The sequence shown here is derived from an EMBL/GenBank/DDBJ whole genome shotgun (WGS) entry which is preliminary data.</text>
</comment>
<sequence length="621" mass="73571">MSKSKLESLANEILIDLLENYLNGVDILIAFRNHLNYRFDTLIDECRPIRFDFESISKSNFHLCLDYISDYESIQSLNLSECDAPGRINAFLSVFPTFNQFKQLRQICLNVDGDTVEHVSMKKALRSLFERNIHTLLFKGKNTNMIFHGNHLIQGMFTLPSIRQLFLKIDMDAYSWEFLQLIPLNIEHLTIQSPVVHSRSTSRQSIVDKPSDIQPLTKLKILILTFHDNYDLITLDMLVFYFHLMPHLRHLEITDIHAQFLDAYTWQMCIQAELLFLNWFSLTTSKCYLEKRYPSHILSLFQTPFWIERKNFNVYIVVYKDLDENRIMLNSTYNCCLTIIPQRCEKDSRILLKKIISLDLDGESELLSAQYFFTNIKRLTVSNLNSSLFQWITTHIDLLRLTELRIPHLQTMTDEINSLLTYAKNVSSLMIHFRQVFNKHSAIKNVYTAVKRLDMSFAVHSFQEKHIVFLTKFFPSIEHLKINTMELNNLPLLQTYLPKLHSFTFRFSGIYSDEFVRRWNYRLGILFPGPFPFEHQWTTLWVDHATFQERWWSSSSPILSMQRTRTSARSSERTARSSEPTARVRFRVRVRDWVRDRWQASVLKFRYNRGPRSYHGKLDCL</sequence>
<evidence type="ECO:0000313" key="2">
    <source>
        <dbReference type="Proteomes" id="UP000663828"/>
    </source>
</evidence>
<keyword evidence="2" id="KW-1185">Reference proteome</keyword>
<dbReference type="EMBL" id="CAJNOR010000044">
    <property type="protein sequence ID" value="CAF0770659.1"/>
    <property type="molecule type" value="Genomic_DNA"/>
</dbReference>
<protein>
    <submittedName>
        <fullName evidence="1">Uncharacterized protein</fullName>
    </submittedName>
</protein>
<evidence type="ECO:0000313" key="1">
    <source>
        <dbReference type="EMBL" id="CAF0770659.1"/>
    </source>
</evidence>
<proteinExistence type="predicted"/>
<accession>A0A813QNC7</accession>
<reference evidence="1" key="1">
    <citation type="submission" date="2021-02" db="EMBL/GenBank/DDBJ databases">
        <authorList>
            <person name="Nowell W R."/>
        </authorList>
    </citation>
    <scope>NUCLEOTIDE SEQUENCE</scope>
</reference>
<gene>
    <name evidence="1" type="ORF">XAT740_LOCUS1433</name>
</gene>
<organism evidence="1 2">
    <name type="scientific">Adineta ricciae</name>
    <name type="common">Rotifer</name>
    <dbReference type="NCBI Taxonomy" id="249248"/>
    <lineage>
        <taxon>Eukaryota</taxon>
        <taxon>Metazoa</taxon>
        <taxon>Spiralia</taxon>
        <taxon>Gnathifera</taxon>
        <taxon>Rotifera</taxon>
        <taxon>Eurotatoria</taxon>
        <taxon>Bdelloidea</taxon>
        <taxon>Adinetida</taxon>
        <taxon>Adinetidae</taxon>
        <taxon>Adineta</taxon>
    </lineage>
</organism>
<dbReference type="AlphaFoldDB" id="A0A813QNC7"/>